<feature type="non-terminal residue" evidence="3">
    <location>
        <position position="1509"/>
    </location>
</feature>
<feature type="domain" description="DUF7601" evidence="2">
    <location>
        <begin position="1187"/>
        <end position="1298"/>
    </location>
</feature>
<proteinExistence type="predicted"/>
<keyword evidence="4" id="KW-1185">Reference proteome</keyword>
<evidence type="ECO:0008006" key="5">
    <source>
        <dbReference type="Google" id="ProtNLM"/>
    </source>
</evidence>
<evidence type="ECO:0000259" key="2">
    <source>
        <dbReference type="Pfam" id="PF24547"/>
    </source>
</evidence>
<dbReference type="OrthoDB" id="2032697at2"/>
<evidence type="ECO:0000313" key="3">
    <source>
        <dbReference type="EMBL" id="SJZ92573.1"/>
    </source>
</evidence>
<organism evidence="3 4">
    <name type="scientific">Eubacterium ruminantium</name>
    <dbReference type="NCBI Taxonomy" id="42322"/>
    <lineage>
        <taxon>Bacteria</taxon>
        <taxon>Bacillati</taxon>
        <taxon>Bacillota</taxon>
        <taxon>Clostridia</taxon>
        <taxon>Eubacteriales</taxon>
        <taxon>Eubacteriaceae</taxon>
        <taxon>Eubacterium</taxon>
    </lineage>
</organism>
<gene>
    <name evidence="3" type="ORF">SAMN02745110_02037</name>
</gene>
<name>A0A1T4PLY2_9FIRM</name>
<reference evidence="3 4" key="1">
    <citation type="submission" date="2017-02" db="EMBL/GenBank/DDBJ databases">
        <authorList>
            <person name="Peterson S.W."/>
        </authorList>
    </citation>
    <scope>NUCLEOTIDE SEQUENCE [LARGE SCALE GENOMIC DNA]</scope>
    <source>
        <strain evidence="3 4">ATCC 17233</strain>
    </source>
</reference>
<dbReference type="Pfam" id="PF24547">
    <property type="entry name" value="DUF7601"/>
    <property type="match status" value="1"/>
</dbReference>
<accession>A0A1T4PLY2</accession>
<feature type="domain" description="SpaA-like prealbumin fold" evidence="1">
    <location>
        <begin position="944"/>
        <end position="1006"/>
    </location>
</feature>
<feature type="domain" description="SpaA-like prealbumin fold" evidence="1">
    <location>
        <begin position="1061"/>
        <end position="1150"/>
    </location>
</feature>
<dbReference type="Gene3D" id="2.60.40.10">
    <property type="entry name" value="Immunoglobulins"/>
    <property type="match status" value="2"/>
</dbReference>
<dbReference type="InterPro" id="IPR013783">
    <property type="entry name" value="Ig-like_fold"/>
</dbReference>
<dbReference type="InterPro" id="IPR055382">
    <property type="entry name" value="DUF7601"/>
</dbReference>
<dbReference type="Pfam" id="PF17802">
    <property type="entry name" value="SpaA"/>
    <property type="match status" value="2"/>
</dbReference>
<dbReference type="InterPro" id="IPR041033">
    <property type="entry name" value="SpaA_PFL_dom_1"/>
</dbReference>
<sequence length="1509" mass="168334">MRKGAKRILSAAMAAAMAVSICTISGSGKAKKVMAAAPTKQDSASETNYATILGGATDYGIVSNSLTQQGHMETTFATNRYVNEGPRAANNDVDYQSKTAHFIIGDISDDTHIILGKTTASSFYIEAPASVFEGFDQSTIKQDGPHGNFVFAESFGKMVDGQYVYPSITEVVNQNASANVDRLKQRGADWSERISNKVSEANSPYVLEDSYLDERTGKLVIDINSADFENKVVYIKADDKVLKYLADSSGIIIKKKSSTVVVFDIEDDVVNAMYNDNPLKTNKYEVIVDGVRHVSTTNPKGNPAGGYDDNDQNVTYKEIDNEICQKIIWNFNTDNKVQLNTFAGTMLVPKADVEFTGGNISGWLVCGKDVNTNGIEFHYVYQGGSTDSYGQMHFSLRKAFTENYANKDEVIPDNTVDIELASYKFLWQEYKDCEHKEKYGEEKEALVRTDSLVMLPQLSFYTGSENVNDYHYVPKGSADDYDETHDITEVNPETNEETVIDTLYYKTKHFYYEVKEDQDTVVPGVINSKGKIDIDLKVRVDQYGNYTYVINSLTTTGDNGEIEYDKNVDTDMSGVQFDLGAFYNKSDFSSLKLKKVFKLSGKESEVNLTDEQKEKIIFTITGDGYSKEVNYKQFVDGEYVITNIAPGNYTVTESGQDTEFLVKGYKFDEDNSEVVKNDVVVTDDKTEETIITNAYILDESEVGKIELKKIAKRDNVNYNREFYIGIVDDFDNTKDPLWMNVDGTMSTTENFITVTANKDVITIPNVVPGRYHVYELRNEDDEEYSSVKHWINGKEINPNNIFDDRILLGEVNVEKADLSLVHVTNEYTSYKGRITINKKFVDEDDNEIYNPNFNYSDINYVIENNKDGKETVVNFRPNVTLYDQIIGVYSVKEQVKEGSRISTQDGKIYEYVSNEIVPDKDELKKDDVITFNVTNKYKKLEPVTINIKKVDKDGDLIDGADFELYMEGSKERIRQSSYQSSITWNDLYPGNYTIVESKAPTNVWVNKYGRNASFEPLNKPIPFTIKDDRTVVAGQLPMGVTFDGTNNLFEIINEEDTGASEVTFSKIDEKNNPVAGAEFTLTKASGSFDTENIKIDAKKYSVTDTAITWVSEENDIVIKGLDDNTYTLSETIWPEGYVQSQPIKFSIVNGEVVDGYKNSNDAATAIVTAGENGKITMINKEVEKKFGSLKITKSVSGNNVPENTPSFGITVTFDEDISFTVNGVAKSGRSYSTALANGESITINDIPEKVSYKVEEVQDFTEDGYKEYKKSKNNIVYSDANAKIDGDDSDTVTVNNDYEQLVGTLTVTKMFDGITSSEIPAAFKITNSYNQAVFIPSNAKSGDGINNPFTWELANVPVGTTVKFTESGYEKDGYKVTINEQKATAANAVSPEVTVEENGNDVTAFVNKYEKKVGYIDLVKTIEGPVTDEDIEGLSFKVTDGKDFEKTLTLKDDFNDVNGDKTLFQLKEKIEVPASDEGITYTVTETLVTSEGLTVETTYKIDNGSFANG</sequence>
<dbReference type="EMBL" id="FUXA01000013">
    <property type="protein sequence ID" value="SJZ92573.1"/>
    <property type="molecule type" value="Genomic_DNA"/>
</dbReference>
<evidence type="ECO:0000313" key="4">
    <source>
        <dbReference type="Proteomes" id="UP000189857"/>
    </source>
</evidence>
<evidence type="ECO:0000259" key="1">
    <source>
        <dbReference type="Pfam" id="PF17802"/>
    </source>
</evidence>
<protein>
    <recommendedName>
        <fullName evidence="5">Cna protein B-type domain-containing protein</fullName>
    </recommendedName>
</protein>
<dbReference type="Proteomes" id="UP000189857">
    <property type="component" value="Unassembled WGS sequence"/>
</dbReference>
<dbReference type="Gene3D" id="2.60.40.1140">
    <property type="entry name" value="Collagen-binding surface protein Cna, B-type domain"/>
    <property type="match status" value="1"/>
</dbReference>
<dbReference type="RefSeq" id="WP_143000669.1">
    <property type="nucleotide sequence ID" value="NZ_FMTO01000012.1"/>
</dbReference>